<reference evidence="1 2" key="1">
    <citation type="journal article" date="2019" name="Commun. Biol.">
        <title>The bagworm genome reveals a unique fibroin gene that provides high tensile strength.</title>
        <authorList>
            <person name="Kono N."/>
            <person name="Nakamura H."/>
            <person name="Ohtoshi R."/>
            <person name="Tomita M."/>
            <person name="Numata K."/>
            <person name="Arakawa K."/>
        </authorList>
    </citation>
    <scope>NUCLEOTIDE SEQUENCE [LARGE SCALE GENOMIC DNA]</scope>
</reference>
<gene>
    <name evidence="1" type="ORF">EVAR_61287_1</name>
</gene>
<proteinExistence type="predicted"/>
<protein>
    <submittedName>
        <fullName evidence="1">Uncharacterized protein</fullName>
    </submittedName>
</protein>
<evidence type="ECO:0000313" key="2">
    <source>
        <dbReference type="Proteomes" id="UP000299102"/>
    </source>
</evidence>
<comment type="caution">
    <text evidence="1">The sequence shown here is derived from an EMBL/GenBank/DDBJ whole genome shotgun (WGS) entry which is preliminary data.</text>
</comment>
<name>A0A4C1XMN6_EUMVA</name>
<dbReference type="Proteomes" id="UP000299102">
    <property type="component" value="Unassembled WGS sequence"/>
</dbReference>
<sequence>MNKERTTKIPVNIKRSFSRLVQGVLGFAPVHRVRSRAYFVQVASQTRRYNTVRHLLLFSRCKLPAGPALTPTRCADRA</sequence>
<accession>A0A4C1XMN6</accession>
<keyword evidence="2" id="KW-1185">Reference proteome</keyword>
<dbReference type="AlphaFoldDB" id="A0A4C1XMN6"/>
<dbReference type="EMBL" id="BGZK01000872">
    <property type="protein sequence ID" value="GBP63547.1"/>
    <property type="molecule type" value="Genomic_DNA"/>
</dbReference>
<organism evidence="1 2">
    <name type="scientific">Eumeta variegata</name>
    <name type="common">Bagworm moth</name>
    <name type="synonym">Eumeta japonica</name>
    <dbReference type="NCBI Taxonomy" id="151549"/>
    <lineage>
        <taxon>Eukaryota</taxon>
        <taxon>Metazoa</taxon>
        <taxon>Ecdysozoa</taxon>
        <taxon>Arthropoda</taxon>
        <taxon>Hexapoda</taxon>
        <taxon>Insecta</taxon>
        <taxon>Pterygota</taxon>
        <taxon>Neoptera</taxon>
        <taxon>Endopterygota</taxon>
        <taxon>Lepidoptera</taxon>
        <taxon>Glossata</taxon>
        <taxon>Ditrysia</taxon>
        <taxon>Tineoidea</taxon>
        <taxon>Psychidae</taxon>
        <taxon>Oiketicinae</taxon>
        <taxon>Eumeta</taxon>
    </lineage>
</organism>
<evidence type="ECO:0000313" key="1">
    <source>
        <dbReference type="EMBL" id="GBP63547.1"/>
    </source>
</evidence>